<dbReference type="EMBL" id="AP027079">
    <property type="protein sequence ID" value="BDU68625.1"/>
    <property type="molecule type" value="Genomic_DNA"/>
</dbReference>
<dbReference type="InterPro" id="IPR033880">
    <property type="entry name" value="SPFH_YdjI"/>
</dbReference>
<reference evidence="3" key="1">
    <citation type="journal article" date="2023" name="Int. J. Syst. Evol. Microbiol.">
        <title>Mesoterricola silvestris gen. nov., sp. nov., Mesoterricola sediminis sp. nov., Geothrix oryzae sp. nov., Geothrix edaphica sp. nov., Geothrix rubra sp. nov., and Geothrix limicola sp. nov., six novel members of Acidobacteriota isolated from soils.</title>
        <authorList>
            <person name="Itoh H."/>
            <person name="Sugisawa Y."/>
            <person name="Mise K."/>
            <person name="Xu Z."/>
            <person name="Kuniyasu M."/>
            <person name="Ushijima N."/>
            <person name="Kawano K."/>
            <person name="Kobayashi E."/>
            <person name="Shiratori Y."/>
            <person name="Masuda Y."/>
            <person name="Senoo K."/>
        </authorList>
    </citation>
    <scope>NUCLEOTIDE SEQUENCE [LARGE SCALE GENOMIC DNA]</scope>
    <source>
        <strain evidence="3">Red222</strain>
    </source>
</reference>
<dbReference type="PANTHER" id="PTHR37826:SF2">
    <property type="entry name" value="ZINC-RIBBON DOMAIN-CONTAINING PROTEIN"/>
    <property type="match status" value="1"/>
</dbReference>
<proteinExistence type="predicted"/>
<dbReference type="InterPro" id="IPR036013">
    <property type="entry name" value="Band_7/SPFH_dom_sf"/>
</dbReference>
<dbReference type="Pfam" id="PF13421">
    <property type="entry name" value="Band_7_1"/>
    <property type="match status" value="1"/>
</dbReference>
<sequence length="351" mass="38487">MGLMDWGKAQFLDILEWLDDSSDTLAWRFPMRGQEIQNGGKLVVRESQEAVFVNEGQLADVFKPGTHNLTTQNLPILATLKGWKYGFESPFKSDVYFISTKLYNDLKWGTSNPIMMRDADFGMLRIRAFGIYSIKVVDSGTFLKQLVGTNGVYTVPDISEQLRKTIMSRFTDTLGESKIPALDLAAKYDEISDLVKQKLQDEFKTMGLELSKFFVENISLPEEVEAMMDKRTGVGMMAPVMGAYTQMQVADSIPLAAQNPGGVAGMGMGVGLGFGMGNMMGQQMTGAAQQMGQQGFPAGNAPAAPAAPMAPAKSLKEELTELKELFDGQLITQAEYDTQRAAVMKKFGMGN</sequence>
<evidence type="ECO:0000313" key="2">
    <source>
        <dbReference type="EMBL" id="BDU68625.1"/>
    </source>
</evidence>
<gene>
    <name evidence="2" type="ORF">GETHOR_07260</name>
</gene>
<name>A0ABM8DNV6_9BACT</name>
<dbReference type="Proteomes" id="UP001242010">
    <property type="component" value="Chromosome"/>
</dbReference>
<evidence type="ECO:0000259" key="1">
    <source>
        <dbReference type="Pfam" id="PF13421"/>
    </source>
</evidence>
<dbReference type="CDD" id="cd03408">
    <property type="entry name" value="SPFH_like_u1"/>
    <property type="match status" value="1"/>
</dbReference>
<protein>
    <recommendedName>
        <fullName evidence="1">SPFH domain-containing protein</fullName>
    </recommendedName>
</protein>
<keyword evidence="3" id="KW-1185">Reference proteome</keyword>
<dbReference type="SUPFAM" id="SSF117892">
    <property type="entry name" value="Band 7/SPFH domain"/>
    <property type="match status" value="1"/>
</dbReference>
<evidence type="ECO:0000313" key="3">
    <source>
        <dbReference type="Proteomes" id="UP001242010"/>
    </source>
</evidence>
<organism evidence="2 3">
    <name type="scientific">Geothrix oryzae</name>
    <dbReference type="NCBI Taxonomy" id="2927975"/>
    <lineage>
        <taxon>Bacteria</taxon>
        <taxon>Pseudomonadati</taxon>
        <taxon>Acidobacteriota</taxon>
        <taxon>Holophagae</taxon>
        <taxon>Holophagales</taxon>
        <taxon>Holophagaceae</taxon>
        <taxon>Geothrix</taxon>
    </lineage>
</organism>
<accession>A0ABM8DNV6</accession>
<dbReference type="PANTHER" id="PTHR37826">
    <property type="entry name" value="FLOTILLIN BAND_7_5 DOMAIN PROTEIN"/>
    <property type="match status" value="1"/>
</dbReference>
<feature type="domain" description="SPFH" evidence="1">
    <location>
        <begin position="26"/>
        <end position="234"/>
    </location>
</feature>
<dbReference type="Gene3D" id="3.30.479.30">
    <property type="entry name" value="Band 7 domain"/>
    <property type="match status" value="1"/>
</dbReference>
<dbReference type="RefSeq" id="WP_286355260.1">
    <property type="nucleotide sequence ID" value="NZ_AP027079.1"/>
</dbReference>